<sequence length="415" mass="47674">MNTLYNWLIYLTSSVLKIAAQFNPKLKKFVSGRKEVMTFLRKNIQKTDRIIWLHTASLGEFEQGLPLIETLKLKYPSHKILVTFFSPSGYEVKKNSPVADIITYLPLDTKKNAKTFIQIVNPEMAFFVKYEFWPNFLYELKKHQIPTYLISGIFRKSQIFFKPYGVFTKKWLHTFTHFFVQTRESKSLLKSIGFNNTTISGDTRFDRVIEISQRNNKLEFIEEFLNSSKCIVFGSSWPEDEAIYCSFINNSKNQTKYIIAPHNIKPTEIDALQKQLTVPSLRYSEREGKTLSNYNVIIIDTIGLLTKIYSYATIAYVGGGMGKTGLHNILEPAVFGIPVVIGKNYSKFNEALDLVSMGGVISISNEVEFNHTLSTLLKNHKYTKELGSINSNYIQKNSGSTKRITDFIEKTILFK</sequence>
<comment type="caution">
    <text evidence="10">The sequence shown here is derived from an EMBL/GenBank/DDBJ whole genome shotgun (WGS) entry which is preliminary data.</text>
</comment>
<keyword evidence="8" id="KW-0472">Membrane</keyword>
<evidence type="ECO:0000256" key="3">
    <source>
        <dbReference type="ARBA" id="ARBA00019077"/>
    </source>
</evidence>
<evidence type="ECO:0000256" key="8">
    <source>
        <dbReference type="RuleBase" id="RU365103"/>
    </source>
</evidence>
<reference evidence="10 11" key="1">
    <citation type="journal article" date="2012" name="J. Bacteriol.">
        <title>Genome Sequence of the Halotolerant Bacterium Imtechella halotolerans K1T.</title>
        <authorList>
            <person name="Kumar S."/>
            <person name="Vikram S."/>
            <person name="Subramanian S."/>
            <person name="Raghava G.P."/>
            <person name="Pinnaka A.K."/>
        </authorList>
    </citation>
    <scope>NUCLEOTIDE SEQUENCE [LARGE SCALE GENOMIC DNA]</scope>
    <source>
        <strain evidence="10 11">K1</strain>
    </source>
</reference>
<dbReference type="PANTHER" id="PTHR42755">
    <property type="entry name" value="3-DEOXY-MANNO-OCTULOSONATE CYTIDYLYLTRANSFERASE"/>
    <property type="match status" value="1"/>
</dbReference>
<dbReference type="InterPro" id="IPR039901">
    <property type="entry name" value="Kdotransferase"/>
</dbReference>
<dbReference type="PATRIC" id="fig|946077.3.peg.725"/>
<dbReference type="eggNOG" id="COG1519">
    <property type="taxonomic scope" value="Bacteria"/>
</dbReference>
<feature type="active site" description="Proton acceptor" evidence="7">
    <location>
        <position position="60"/>
    </location>
</feature>
<keyword evidence="8" id="KW-0448">Lipopolysaccharide biosynthesis</keyword>
<accession>I0WHX4</accession>
<evidence type="ECO:0000313" key="11">
    <source>
        <dbReference type="Proteomes" id="UP000005938"/>
    </source>
</evidence>
<keyword evidence="11" id="KW-1185">Reference proteome</keyword>
<keyword evidence="8" id="KW-1003">Cell membrane</keyword>
<organism evidence="10 11">
    <name type="scientific">Imtechella halotolerans K1</name>
    <dbReference type="NCBI Taxonomy" id="946077"/>
    <lineage>
        <taxon>Bacteria</taxon>
        <taxon>Pseudomonadati</taxon>
        <taxon>Bacteroidota</taxon>
        <taxon>Flavobacteriia</taxon>
        <taxon>Flavobacteriales</taxon>
        <taxon>Flavobacteriaceae</taxon>
        <taxon>Imtechella</taxon>
    </lineage>
</organism>
<evidence type="ECO:0000256" key="5">
    <source>
        <dbReference type="ARBA" id="ARBA00031445"/>
    </source>
</evidence>
<dbReference type="Proteomes" id="UP000005938">
    <property type="component" value="Unassembled WGS sequence"/>
</dbReference>
<dbReference type="EMBL" id="AJJU01000003">
    <property type="protein sequence ID" value="EID75990.1"/>
    <property type="molecule type" value="Genomic_DNA"/>
</dbReference>
<evidence type="ECO:0000256" key="6">
    <source>
        <dbReference type="ARBA" id="ARBA00049183"/>
    </source>
</evidence>
<dbReference type="RefSeq" id="WP_008237506.1">
    <property type="nucleotide sequence ID" value="NZ_AJJU01000003.1"/>
</dbReference>
<proteinExistence type="inferred from homology"/>
<dbReference type="EC" id="2.4.99.12" evidence="2 8"/>
<dbReference type="SUPFAM" id="SSF53756">
    <property type="entry name" value="UDP-Glycosyltransferase/glycogen phosphorylase"/>
    <property type="match status" value="1"/>
</dbReference>
<gene>
    <name evidence="10" type="ORF">W5A_03569</name>
</gene>
<dbReference type="Pfam" id="PF04413">
    <property type="entry name" value="Glycos_transf_N"/>
    <property type="match status" value="1"/>
</dbReference>
<protein>
    <recommendedName>
        <fullName evidence="3 8">3-deoxy-D-manno-octulosonic acid transferase</fullName>
        <shortName evidence="8">Kdo transferase</shortName>
        <ecNumber evidence="2 8">2.4.99.12</ecNumber>
    </recommendedName>
    <alternativeName>
        <fullName evidence="5 8">Lipid IV(A) 3-deoxy-D-manno-octulosonic acid transferase</fullName>
    </alternativeName>
</protein>
<evidence type="ECO:0000313" key="10">
    <source>
        <dbReference type="EMBL" id="EID75990.1"/>
    </source>
</evidence>
<dbReference type="AlphaFoldDB" id="I0WHX4"/>
<dbReference type="InterPro" id="IPR038107">
    <property type="entry name" value="Glycos_transf_N_sf"/>
</dbReference>
<comment type="subcellular location">
    <subcellularLocation>
        <location evidence="8">Cell membrane</location>
    </subcellularLocation>
</comment>
<comment type="similarity">
    <text evidence="8">Belongs to the glycosyltransferase group 1 family.</text>
</comment>
<dbReference type="Gene3D" id="3.40.50.11720">
    <property type="entry name" value="3-Deoxy-D-manno-octulosonic-acid transferase, N-terminal domain"/>
    <property type="match status" value="1"/>
</dbReference>
<evidence type="ECO:0000256" key="1">
    <source>
        <dbReference type="ARBA" id="ARBA00004713"/>
    </source>
</evidence>
<evidence type="ECO:0000256" key="4">
    <source>
        <dbReference type="ARBA" id="ARBA00022679"/>
    </source>
</evidence>
<dbReference type="GO" id="GO:0005886">
    <property type="term" value="C:plasma membrane"/>
    <property type="evidence" value="ECO:0007669"/>
    <property type="project" value="UniProtKB-SubCell"/>
</dbReference>
<name>I0WHX4_9FLAO</name>
<dbReference type="InterPro" id="IPR007507">
    <property type="entry name" value="Glycos_transf_N"/>
</dbReference>
<dbReference type="UniPathway" id="UPA00958"/>
<keyword evidence="4 8" id="KW-0808">Transferase</keyword>
<comment type="catalytic activity">
    <reaction evidence="6 8">
        <text>lipid IVA (E. coli) + CMP-3-deoxy-beta-D-manno-octulosonate = alpha-Kdo-(2-&gt;6)-lipid IVA (E. coli) + CMP + H(+)</text>
        <dbReference type="Rhea" id="RHEA:28066"/>
        <dbReference type="ChEBI" id="CHEBI:15378"/>
        <dbReference type="ChEBI" id="CHEBI:58603"/>
        <dbReference type="ChEBI" id="CHEBI:60364"/>
        <dbReference type="ChEBI" id="CHEBI:60377"/>
        <dbReference type="ChEBI" id="CHEBI:85987"/>
        <dbReference type="EC" id="2.4.99.12"/>
    </reaction>
</comment>
<dbReference type="OrthoDB" id="9789797at2"/>
<evidence type="ECO:0000256" key="2">
    <source>
        <dbReference type="ARBA" id="ARBA00012621"/>
    </source>
</evidence>
<dbReference type="Gene3D" id="3.40.50.2000">
    <property type="entry name" value="Glycogen Phosphorylase B"/>
    <property type="match status" value="1"/>
</dbReference>
<comment type="function">
    <text evidence="8">Involved in lipopolysaccharide (LPS) biosynthesis. Catalyzes the transfer of 3-deoxy-D-manno-octulosonate (Kdo) residue(s) from CMP-Kdo to lipid IV(A), the tetraacyldisaccharide-1,4'-bisphosphate precursor of lipid A.</text>
</comment>
<dbReference type="STRING" id="946077.W5A_03569"/>
<evidence type="ECO:0000259" key="9">
    <source>
        <dbReference type="Pfam" id="PF04413"/>
    </source>
</evidence>
<evidence type="ECO:0000256" key="7">
    <source>
        <dbReference type="PIRSR" id="PIRSR639901-1"/>
    </source>
</evidence>
<feature type="domain" description="3-deoxy-D-manno-octulosonic-acid transferase N-terminal" evidence="9">
    <location>
        <begin position="37"/>
        <end position="206"/>
    </location>
</feature>
<dbReference type="GO" id="GO:0043842">
    <property type="term" value="F:Kdo transferase activity"/>
    <property type="evidence" value="ECO:0007669"/>
    <property type="project" value="UniProtKB-EC"/>
</dbReference>
<dbReference type="PANTHER" id="PTHR42755:SF1">
    <property type="entry name" value="3-DEOXY-D-MANNO-OCTULOSONIC ACID TRANSFERASE, MITOCHONDRIAL-RELATED"/>
    <property type="match status" value="1"/>
</dbReference>
<dbReference type="GO" id="GO:0009244">
    <property type="term" value="P:lipopolysaccharide core region biosynthetic process"/>
    <property type="evidence" value="ECO:0007669"/>
    <property type="project" value="UniProtKB-UniRule"/>
</dbReference>
<dbReference type="GO" id="GO:0009245">
    <property type="term" value="P:lipid A biosynthetic process"/>
    <property type="evidence" value="ECO:0007669"/>
    <property type="project" value="TreeGrafter"/>
</dbReference>
<comment type="pathway">
    <text evidence="1 8">Bacterial outer membrane biogenesis; LPS core biosynthesis.</text>
</comment>